<accession>A0ABM1S080</accession>
<reference evidence="2" key="1">
    <citation type="submission" date="2025-08" db="UniProtKB">
        <authorList>
            <consortium name="RefSeq"/>
        </authorList>
    </citation>
    <scope>IDENTIFICATION</scope>
    <source>
        <tissue evidence="2">Muscle</tissue>
    </source>
</reference>
<evidence type="ECO:0000313" key="2">
    <source>
        <dbReference type="RefSeq" id="XP_022237035.1"/>
    </source>
</evidence>
<dbReference type="Proteomes" id="UP000694941">
    <property type="component" value="Unplaced"/>
</dbReference>
<dbReference type="RefSeq" id="XP_022237035.1">
    <property type="nucleotide sequence ID" value="XM_022381327.1"/>
</dbReference>
<proteinExistence type="predicted"/>
<keyword evidence="1" id="KW-1185">Reference proteome</keyword>
<gene>
    <name evidence="2" type="primary">LOC111084755</name>
</gene>
<dbReference type="PANTHER" id="PTHR22619">
    <property type="entry name" value="ZINC FINGER SWIM DOMAIN CONTAINING PROTEIN 4, 5, 6"/>
    <property type="match status" value="1"/>
</dbReference>
<protein>
    <submittedName>
        <fullName evidence="2">Zinc finger SWIM domain-containing protein 5-like</fullName>
    </submittedName>
</protein>
<name>A0ABM1S080_LIMPO</name>
<organism evidence="1 2">
    <name type="scientific">Limulus polyphemus</name>
    <name type="common">Atlantic horseshoe crab</name>
    <dbReference type="NCBI Taxonomy" id="6850"/>
    <lineage>
        <taxon>Eukaryota</taxon>
        <taxon>Metazoa</taxon>
        <taxon>Ecdysozoa</taxon>
        <taxon>Arthropoda</taxon>
        <taxon>Chelicerata</taxon>
        <taxon>Merostomata</taxon>
        <taxon>Xiphosura</taxon>
        <taxon>Limulidae</taxon>
        <taxon>Limulus</taxon>
    </lineage>
</organism>
<dbReference type="PANTHER" id="PTHR22619:SF0">
    <property type="entry name" value="ZINC FINGER SWIM DOMAIN-CONTAINING PROTEIN 6-LIKE PROTEIN"/>
    <property type="match status" value="1"/>
</dbReference>
<sequence length="121" mass="13566">MLICFITVSGDIIRLRTVLKSAQRNIHSSSQLFKLAQDAFRIAVPPDGAPRHSTLLNAAFELGLQVMRMTLSSLNWRRREMVRWLVTCATEVGLDALISIIQNWYQLFTPIEATGGLYSSG</sequence>
<evidence type="ECO:0000313" key="1">
    <source>
        <dbReference type="Proteomes" id="UP000694941"/>
    </source>
</evidence>
<dbReference type="GeneID" id="111084755"/>